<keyword evidence="2" id="KW-0238">DNA-binding</keyword>
<keyword evidence="1" id="KW-0805">Transcription regulation</keyword>
<dbReference type="SUPFAM" id="SSF46785">
    <property type="entry name" value="Winged helix' DNA-binding domain"/>
    <property type="match status" value="1"/>
</dbReference>
<keyword evidence="3" id="KW-0804">Transcription</keyword>
<evidence type="ECO:0000256" key="1">
    <source>
        <dbReference type="ARBA" id="ARBA00023015"/>
    </source>
</evidence>
<dbReference type="EMBL" id="CP008947">
    <property type="protein sequence ID" value="AII05402.1"/>
    <property type="molecule type" value="Genomic_DNA"/>
</dbReference>
<protein>
    <submittedName>
        <fullName evidence="5">GntR family transcriptional regulator</fullName>
    </submittedName>
</protein>
<dbReference type="PANTHER" id="PTHR38445:SF9">
    <property type="entry name" value="HTH-TYPE TRANSCRIPTIONAL REPRESSOR YTRA"/>
    <property type="match status" value="1"/>
</dbReference>
<evidence type="ECO:0000259" key="4">
    <source>
        <dbReference type="PROSITE" id="PS50949"/>
    </source>
</evidence>
<dbReference type="InterPro" id="IPR000524">
    <property type="entry name" value="Tscrpt_reg_HTH_GntR"/>
</dbReference>
<dbReference type="eggNOG" id="COG1725">
    <property type="taxonomic scope" value="Bacteria"/>
</dbReference>
<sequence>MAPAVDIDIDPDSSTAPFDQLRLQIIEQVRSGQLIAGTKIPTVRALAVEVGLAPNTVAKAYRELGEQGVIETRGKQGTFIASGGDPIRAGAEKAATRYVQDLRKLGVSDEEILGFVQSALRGAE</sequence>
<gene>
    <name evidence="5" type="ORF">EP51_12530</name>
</gene>
<dbReference type="RefSeq" id="WP_016883479.1">
    <property type="nucleotide sequence ID" value="NZ_CP008947.1"/>
</dbReference>
<evidence type="ECO:0000313" key="6">
    <source>
        <dbReference type="Proteomes" id="UP000028488"/>
    </source>
</evidence>
<dbReference type="SMART" id="SM00345">
    <property type="entry name" value="HTH_GNTR"/>
    <property type="match status" value="1"/>
</dbReference>
<dbReference type="Proteomes" id="UP000028488">
    <property type="component" value="Chromosome"/>
</dbReference>
<feature type="domain" description="HTH gntR-type" evidence="4">
    <location>
        <begin position="15"/>
        <end position="83"/>
    </location>
</feature>
<name>A0A076EJI3_RHOOP</name>
<organism evidence="5 6">
    <name type="scientific">Rhodococcus opacus</name>
    <name type="common">Nocardia opaca</name>
    <dbReference type="NCBI Taxonomy" id="37919"/>
    <lineage>
        <taxon>Bacteria</taxon>
        <taxon>Bacillati</taxon>
        <taxon>Actinomycetota</taxon>
        <taxon>Actinomycetes</taxon>
        <taxon>Mycobacteriales</taxon>
        <taxon>Nocardiaceae</taxon>
        <taxon>Rhodococcus</taxon>
    </lineage>
</organism>
<dbReference type="PANTHER" id="PTHR38445">
    <property type="entry name" value="HTH-TYPE TRANSCRIPTIONAL REPRESSOR YTRA"/>
    <property type="match status" value="1"/>
</dbReference>
<dbReference type="Gene3D" id="1.10.10.10">
    <property type="entry name" value="Winged helix-like DNA-binding domain superfamily/Winged helix DNA-binding domain"/>
    <property type="match status" value="1"/>
</dbReference>
<dbReference type="InterPro" id="IPR036388">
    <property type="entry name" value="WH-like_DNA-bd_sf"/>
</dbReference>
<dbReference type="Pfam" id="PF00392">
    <property type="entry name" value="GntR"/>
    <property type="match status" value="1"/>
</dbReference>
<accession>A0A076EJI3</accession>
<dbReference type="GO" id="GO:0003677">
    <property type="term" value="F:DNA binding"/>
    <property type="evidence" value="ECO:0007669"/>
    <property type="project" value="UniProtKB-KW"/>
</dbReference>
<evidence type="ECO:0000256" key="2">
    <source>
        <dbReference type="ARBA" id="ARBA00023125"/>
    </source>
</evidence>
<evidence type="ECO:0000313" key="5">
    <source>
        <dbReference type="EMBL" id="AII05402.1"/>
    </source>
</evidence>
<reference evidence="5 6" key="1">
    <citation type="submission" date="2014-07" db="EMBL/GenBank/DDBJ databases">
        <title>Genome Sequence of Rhodococcus opacus Strain R7, a Biodegrader of Mono- and Polycyclic Aromatic Hydrocarbons.</title>
        <authorList>
            <person name="Di Gennaro P."/>
            <person name="Zampolli J."/>
            <person name="Presti I."/>
            <person name="Cappelletti M."/>
            <person name="D'Ursi P."/>
            <person name="Orro A."/>
            <person name="Mezzelani A."/>
            <person name="Milanesi L."/>
        </authorList>
    </citation>
    <scope>NUCLEOTIDE SEQUENCE [LARGE SCALE GENOMIC DNA]</scope>
    <source>
        <strain evidence="5 6">R7</strain>
    </source>
</reference>
<dbReference type="PROSITE" id="PS50949">
    <property type="entry name" value="HTH_GNTR"/>
    <property type="match status" value="1"/>
</dbReference>
<dbReference type="AlphaFoldDB" id="A0A076EJI3"/>
<proteinExistence type="predicted"/>
<dbReference type="GO" id="GO:0003700">
    <property type="term" value="F:DNA-binding transcription factor activity"/>
    <property type="evidence" value="ECO:0007669"/>
    <property type="project" value="InterPro"/>
</dbReference>
<evidence type="ECO:0000256" key="3">
    <source>
        <dbReference type="ARBA" id="ARBA00023163"/>
    </source>
</evidence>
<dbReference type="CDD" id="cd07377">
    <property type="entry name" value="WHTH_GntR"/>
    <property type="match status" value="1"/>
</dbReference>
<dbReference type="InterPro" id="IPR036390">
    <property type="entry name" value="WH_DNA-bd_sf"/>
</dbReference>